<dbReference type="InterPro" id="IPR036513">
    <property type="entry name" value="STAS_dom_sf"/>
</dbReference>
<dbReference type="AlphaFoldDB" id="A0A238LFH1"/>
<dbReference type="RefSeq" id="WP_093992513.1">
    <property type="nucleotide sequence ID" value="NZ_FXZK01000004.1"/>
</dbReference>
<keyword evidence="2" id="KW-1185">Reference proteome</keyword>
<dbReference type="OrthoDB" id="9811577at2"/>
<dbReference type="Proteomes" id="UP000201613">
    <property type="component" value="Unassembled WGS sequence"/>
</dbReference>
<accession>A0A238LFH1</accession>
<evidence type="ECO:0008006" key="3">
    <source>
        <dbReference type="Google" id="ProtNLM"/>
    </source>
</evidence>
<name>A0A238LFH1_9RHOB</name>
<gene>
    <name evidence="1" type="ORF">LOM8899_02474</name>
</gene>
<dbReference type="EMBL" id="FXZK01000004">
    <property type="protein sequence ID" value="SMY08323.1"/>
    <property type="molecule type" value="Genomic_DNA"/>
</dbReference>
<dbReference type="Pfam" id="PF11964">
    <property type="entry name" value="SpoIIAA-like"/>
    <property type="match status" value="1"/>
</dbReference>
<dbReference type="InterPro" id="IPR038396">
    <property type="entry name" value="SpoIIAA-like_sf"/>
</dbReference>
<evidence type="ECO:0000313" key="2">
    <source>
        <dbReference type="Proteomes" id="UP000201613"/>
    </source>
</evidence>
<organism evidence="1 2">
    <name type="scientific">Flavimaricola marinus</name>
    <dbReference type="NCBI Taxonomy" id="1819565"/>
    <lineage>
        <taxon>Bacteria</taxon>
        <taxon>Pseudomonadati</taxon>
        <taxon>Pseudomonadota</taxon>
        <taxon>Alphaproteobacteria</taxon>
        <taxon>Rhodobacterales</taxon>
        <taxon>Paracoccaceae</taxon>
        <taxon>Flavimaricola</taxon>
    </lineage>
</organism>
<protein>
    <recommendedName>
        <fullName evidence="3">SpoIIAA-like protein</fullName>
    </recommendedName>
</protein>
<dbReference type="SUPFAM" id="SSF52091">
    <property type="entry name" value="SpoIIaa-like"/>
    <property type="match status" value="1"/>
</dbReference>
<proteinExistence type="predicted"/>
<sequence>MPVTYVEDPETKTVEFTVDGHISREDYDKIVEPMQKFIDTHGKIKLVEVVKGFTGFDPTVILPGMFFDMRNIMHISHVAVVSDIAWFSPFIQAASAVSPIQMRSFTLAQIDAARRWAADPEAHQHDGPV</sequence>
<dbReference type="Gene3D" id="3.40.50.10600">
    <property type="entry name" value="SpoIIaa-like domains"/>
    <property type="match status" value="1"/>
</dbReference>
<reference evidence="1 2" key="1">
    <citation type="submission" date="2017-05" db="EMBL/GenBank/DDBJ databases">
        <authorList>
            <person name="Song R."/>
            <person name="Chenine A.L."/>
            <person name="Ruprecht R.M."/>
        </authorList>
    </citation>
    <scope>NUCLEOTIDE SEQUENCE [LARGE SCALE GENOMIC DNA]</scope>
    <source>
        <strain evidence="1 2">CECT 8899</strain>
    </source>
</reference>
<evidence type="ECO:0000313" key="1">
    <source>
        <dbReference type="EMBL" id="SMY08323.1"/>
    </source>
</evidence>
<dbReference type="InterPro" id="IPR021866">
    <property type="entry name" value="SpoIIAA-like"/>
</dbReference>